<keyword evidence="4" id="KW-1185">Reference proteome</keyword>
<dbReference type="GO" id="GO:0005615">
    <property type="term" value="C:extracellular space"/>
    <property type="evidence" value="ECO:0007669"/>
    <property type="project" value="InterPro"/>
</dbReference>
<dbReference type="SMART" id="SM00093">
    <property type="entry name" value="SERPIN"/>
    <property type="match status" value="1"/>
</dbReference>
<dbReference type="Pfam" id="PF00079">
    <property type="entry name" value="Serpin"/>
    <property type="match status" value="2"/>
</dbReference>
<name>A0A852V3A3_9ACTN</name>
<gene>
    <name evidence="3" type="ORF">HDA43_004319</name>
</gene>
<dbReference type="Gene3D" id="2.30.39.10">
    <property type="entry name" value="Alpha-1-antitrypsin, domain 1"/>
    <property type="match status" value="1"/>
</dbReference>
<comment type="similarity">
    <text evidence="1">Belongs to the serpin family.</text>
</comment>
<dbReference type="InterPro" id="IPR000215">
    <property type="entry name" value="Serpin_fam"/>
</dbReference>
<comment type="caution">
    <text evidence="3">The sequence shown here is derived from an EMBL/GenBank/DDBJ whole genome shotgun (WGS) entry which is preliminary data.</text>
</comment>
<dbReference type="PANTHER" id="PTHR11461:SF211">
    <property type="entry name" value="GH10112P-RELATED"/>
    <property type="match status" value="1"/>
</dbReference>
<evidence type="ECO:0000259" key="2">
    <source>
        <dbReference type="SMART" id="SM00093"/>
    </source>
</evidence>
<dbReference type="InterPro" id="IPR042185">
    <property type="entry name" value="Serpin_sf_2"/>
</dbReference>
<dbReference type="InterPro" id="IPR023796">
    <property type="entry name" value="Serpin_dom"/>
</dbReference>
<dbReference type="PANTHER" id="PTHR11461">
    <property type="entry name" value="SERINE PROTEASE INHIBITOR, SERPIN"/>
    <property type="match status" value="1"/>
</dbReference>
<dbReference type="RefSeq" id="WP_179824455.1">
    <property type="nucleotide sequence ID" value="NZ_JACCCO010000002.1"/>
</dbReference>
<organism evidence="3 4">
    <name type="scientific">Streptosporangium sandarakinum</name>
    <dbReference type="NCBI Taxonomy" id="1260955"/>
    <lineage>
        <taxon>Bacteria</taxon>
        <taxon>Bacillati</taxon>
        <taxon>Actinomycetota</taxon>
        <taxon>Actinomycetes</taxon>
        <taxon>Streptosporangiales</taxon>
        <taxon>Streptosporangiaceae</taxon>
        <taxon>Streptosporangium</taxon>
    </lineage>
</organism>
<reference evidence="3 4" key="1">
    <citation type="submission" date="2020-07" db="EMBL/GenBank/DDBJ databases">
        <title>Sequencing the genomes of 1000 actinobacteria strains.</title>
        <authorList>
            <person name="Klenk H.-P."/>
        </authorList>
    </citation>
    <scope>NUCLEOTIDE SEQUENCE [LARGE SCALE GENOMIC DNA]</scope>
    <source>
        <strain evidence="3 4">DSM 45763</strain>
    </source>
</reference>
<evidence type="ECO:0000256" key="1">
    <source>
        <dbReference type="RuleBase" id="RU000411"/>
    </source>
</evidence>
<evidence type="ECO:0000313" key="3">
    <source>
        <dbReference type="EMBL" id="NYF42118.1"/>
    </source>
</evidence>
<proteinExistence type="inferred from homology"/>
<dbReference type="InterPro" id="IPR042178">
    <property type="entry name" value="Serpin_sf_1"/>
</dbReference>
<sequence length="398" mass="40585">MVLGGSQGELVAAVNALTARWAAACSGESSTVLAGAGVWPLLAYLASAADGPGREELERAVGVDAAGAARAAGEVLAILDGSPAVHAALGLWTGRGLPLRPSWTAALPEHLRGELTGVPEDDRAALDAWAADRTGGLIRALPVSVTGDTRLVLAGALTVRTAWRHPFLDEGAEPAAGPWAGRRVAVLRRTTRTPGRVRVAGTPAGPLTALRVEGDGEVDVHLLLGEESRTAGEILTAGIGVLTGRHPAVDGDALAEGDAGPGVTVSSERSHEPGDLLAVTVPRFTVASSHDLTALPEVFGLAAVTDTGRGHFPGIGDEPLAVGQARQDAVATFSATGFEAAAVTAFGMVTAAAVTRPAHRVRRVEVDLTRPFGFLAVDRASGLVLAAGWVAEPEAWNP</sequence>
<feature type="domain" description="Serpin" evidence="2">
    <location>
        <begin position="15"/>
        <end position="393"/>
    </location>
</feature>
<protein>
    <recommendedName>
        <fullName evidence="2">Serpin domain-containing protein</fullName>
    </recommendedName>
</protein>
<evidence type="ECO:0000313" key="4">
    <source>
        <dbReference type="Proteomes" id="UP000576393"/>
    </source>
</evidence>
<dbReference type="GO" id="GO:0004867">
    <property type="term" value="F:serine-type endopeptidase inhibitor activity"/>
    <property type="evidence" value="ECO:0007669"/>
    <property type="project" value="InterPro"/>
</dbReference>
<dbReference type="Gene3D" id="3.30.497.10">
    <property type="entry name" value="Antithrombin, subunit I, domain 2"/>
    <property type="match status" value="2"/>
</dbReference>
<accession>A0A852V3A3</accession>
<dbReference type="SUPFAM" id="SSF56574">
    <property type="entry name" value="Serpins"/>
    <property type="match status" value="2"/>
</dbReference>
<dbReference type="AlphaFoldDB" id="A0A852V3A3"/>
<dbReference type="EMBL" id="JACCCO010000002">
    <property type="protein sequence ID" value="NYF42118.1"/>
    <property type="molecule type" value="Genomic_DNA"/>
</dbReference>
<dbReference type="Proteomes" id="UP000576393">
    <property type="component" value="Unassembled WGS sequence"/>
</dbReference>
<dbReference type="InterPro" id="IPR036186">
    <property type="entry name" value="Serpin_sf"/>
</dbReference>